<dbReference type="Pfam" id="PF05795">
    <property type="entry name" value="Plasmodium_Vir"/>
    <property type="match status" value="1"/>
</dbReference>
<dbReference type="InterPro" id="IPR008780">
    <property type="entry name" value="Plasmodium_Vir"/>
</dbReference>
<dbReference type="VEuPathDB" id="PlasmoDB:PVX_121345"/>
<dbReference type="AlphaFoldDB" id="A0A1G4EEE8"/>
<evidence type="ECO:0008006" key="4">
    <source>
        <dbReference type="Google" id="ProtNLM"/>
    </source>
</evidence>
<proteinExistence type="predicted"/>
<reference evidence="2 3" key="1">
    <citation type="submission" date="2016-07" db="EMBL/GenBank/DDBJ databases">
        <authorList>
            <consortium name="Pathogen Informatics"/>
        </authorList>
    </citation>
    <scope>NUCLEOTIDE SEQUENCE [LARGE SCALE GENOMIC DNA]</scope>
</reference>
<sequence length="436" mass="50711">MTSNQEDPWYLEYNYYDEVKKQYNNAIKYDRYDEEELDTTIVYMNSQNHNLNKKDYIIKYLFRLLSNSPAFYLGMTPNYCKYINIWLNEKHRDDNYNKNMPNFDVLKKFVHKLTDEKYKNHKNSCENYIKFLDTEIYININFLHRLYDAYNNIKDLSQKKKKDPCGDLVFLARNYRETIDEYYENNTILYDKLDNIKGLILKITENDNSPCTSKIYFSTPKKLIELQEKEALKAQEEQLRKQNEEAQSKAREEQLIREKAEMEQLRETSRGRAEQLQLHQSNALQRMPLENVLSQSTDDSGGLRTSELSLFREHTEEQLSYQTEENILQREKGYAQKETSGTTGIFGGSTGFPGYITGVLGSVDPGPVLGVSGGMGALFLLFKYTPVGSFFGGRRGRFRQIPSSFRGFPPGDFANFQEYDGGSIGYSPMGISPFAE</sequence>
<feature type="coiled-coil region" evidence="1">
    <location>
        <begin position="224"/>
        <end position="268"/>
    </location>
</feature>
<accession>A0A1G4EEE8</accession>
<evidence type="ECO:0000313" key="3">
    <source>
        <dbReference type="Proteomes" id="UP000305196"/>
    </source>
</evidence>
<organism evidence="2 3">
    <name type="scientific">Plasmodium vivax</name>
    <name type="common">malaria parasite P. vivax</name>
    <dbReference type="NCBI Taxonomy" id="5855"/>
    <lineage>
        <taxon>Eukaryota</taxon>
        <taxon>Sar</taxon>
        <taxon>Alveolata</taxon>
        <taxon>Apicomplexa</taxon>
        <taxon>Aconoidasida</taxon>
        <taxon>Haemosporida</taxon>
        <taxon>Plasmodiidae</taxon>
        <taxon>Plasmodium</taxon>
        <taxon>Plasmodium (Plasmodium)</taxon>
    </lineage>
</organism>
<dbReference type="VEuPathDB" id="PlasmoDB:PVPAM_000006900"/>
<dbReference type="VEuPathDB" id="PlasmoDB:PVW1_080005000"/>
<dbReference type="VEuPathDB" id="PlasmoDB:PVP01_0220600"/>
<name>A0A1G4EEE8_PLAVI</name>
<dbReference type="EMBL" id="FLYI01000487">
    <property type="protein sequence ID" value="SCA60760.1"/>
    <property type="molecule type" value="Genomic_DNA"/>
</dbReference>
<evidence type="ECO:0000313" key="2">
    <source>
        <dbReference type="EMBL" id="SCA60760.1"/>
    </source>
</evidence>
<dbReference type="Proteomes" id="UP000305196">
    <property type="component" value="Unassembled WGS sequence"/>
</dbReference>
<evidence type="ECO:0000256" key="1">
    <source>
        <dbReference type="SAM" id="Coils"/>
    </source>
</evidence>
<keyword evidence="1" id="KW-0175">Coiled coil</keyword>
<gene>
    <name evidence="2" type="ORF">PVC01_000115000</name>
</gene>
<protein>
    <recommendedName>
        <fullName evidence="4">VIR protein</fullName>
    </recommendedName>
</protein>